<reference evidence="3 4" key="1">
    <citation type="submission" date="2014-04" db="EMBL/GenBank/DDBJ databases">
        <authorList>
            <consortium name="DOE Joint Genome Institute"/>
            <person name="Kuo A."/>
            <person name="Kohler A."/>
            <person name="Costa M.D."/>
            <person name="Nagy L.G."/>
            <person name="Floudas D."/>
            <person name="Copeland A."/>
            <person name="Barry K.W."/>
            <person name="Cichocki N."/>
            <person name="Veneault-Fourrey C."/>
            <person name="LaButti K."/>
            <person name="Lindquist E.A."/>
            <person name="Lipzen A."/>
            <person name="Lundell T."/>
            <person name="Morin E."/>
            <person name="Murat C."/>
            <person name="Sun H."/>
            <person name="Tunlid A."/>
            <person name="Henrissat B."/>
            <person name="Grigoriev I.V."/>
            <person name="Hibbett D.S."/>
            <person name="Martin F."/>
            <person name="Nordberg H.P."/>
            <person name="Cantor M.N."/>
            <person name="Hua S.X."/>
        </authorList>
    </citation>
    <scope>NUCLEOTIDE SEQUENCE [LARGE SCALE GENOMIC DNA]</scope>
    <source>
        <strain evidence="3 4">441</strain>
    </source>
</reference>
<sequence>MYERAAGDKTLPSDLRPPKVLKRTLDYLFHDLLPRGGFSATFSFIRDRSRAVRNDFTMQHEMGPLAIECHDRCARFHILAIHLERNSSGFSIPLEEQQLMNTLQSLKEFYEDQRGCYQSPTELEMRVYHRLIHIRDQRERHEDIPDFLLKHPVFELTTRFRARVQAKSAPITKTSALAVDAEAMQIFVELATVLRREGNVVMTYLIACILERLFGKDTIEDIEAIRGELTYSDIIDGYSGPHPQTEDTEDDPMHTYEDAQGSSGFVTEHPPPQQSPRASLPNGAQWMNDDSVPKPTESTVFNIPSVPISEQVTANPVASAFSNLPSVPNVFGTGTFGVLTTSETHPPTAPPPVFLQGPPSSNQPSFTPAVSSSGPIIPSALVGGRRFVESELKPESEQVASAALNLLRTVPSPPPSSLSATQTAGNNARPVQLSSVFEVQSTPSLLQTHPIVSSSTVELLIPSTSSSSSIPPVLSSLNTTNLTLETRPQPADESIPVTQPGSFDQQKVPISSNLPPAPPAPTPDLTLPSTTSGSFQETPPSQPPPLNRHQPISLPPTPTATIFIPNSATPSQGSRRNTSSLRSIQTSSLSASATEILSPLIIPSPSTSKFLASSAPHLLRRDSFQSPLRSSAVVASSETYNDMPKANSLAQSDQIDVMGAAASRFARKCYLVKTYFSQWRRRLSDRAKWIEACKRSQEYSERVHAERLSRSTATAVPPKKRRIVPTEDSVPRKRRAKSRPVSEFKSPQTDEELARRFETNHEEHAHRWARGSFLHLLQSYLDPSSSRLPPNWAAWLSLNQENDGTAIWLEQKFDVPESGQWKSGNVFEMPISQSHIEVERFYPGVIIFERTPMSGTDVIEKKYRILDDCARLREIIKTLPPDRHYVPSLLCISWTSEPPDVTKDFDDMVVTVTAQGLLASCHQLSVTSRALDTESNFEVLLRSISFDRDGHLVRSISIDGVLEDWESIWDEMTTWVAKCTIRGEFNWDLHFWFLHGVVKLLDHLVNSAVGLFGKDIIQADLTHLQPPSIVDSDSTFDTVLDWLEQLPPMDVKEHLIKDITTHRSLGRDFPTLSFVSQAYTLASALVAYNADLDPGVHARVRKDSLEHAKKSLLSFKSNLEDEFNSHIARLRHPPKRVPSSNSDRSACKKRRVSDSEASVSTEDLESLPFTSHEPSPSLSAATSVQSLDRTPLVTPAMLRSLTRDVRGKYGHSTPSLLGRR</sequence>
<feature type="compositionally biased region" description="Polar residues" evidence="1">
    <location>
        <begin position="496"/>
        <end position="505"/>
    </location>
</feature>
<feature type="compositionally biased region" description="Polar residues" evidence="1">
    <location>
        <begin position="1168"/>
        <end position="1188"/>
    </location>
</feature>
<feature type="region of interest" description="Disordered" evidence="1">
    <location>
        <begin position="235"/>
        <end position="291"/>
    </location>
</feature>
<evidence type="ECO:0000259" key="2">
    <source>
        <dbReference type="Pfam" id="PF03399"/>
    </source>
</evidence>
<dbReference type="STRING" id="765257.A0A0C9ZJV3"/>
<dbReference type="InterPro" id="IPR045107">
    <property type="entry name" value="SAC3/GANP/THP3"/>
</dbReference>
<gene>
    <name evidence="3" type="ORF">PISMIDRAFT_672282</name>
</gene>
<evidence type="ECO:0000256" key="1">
    <source>
        <dbReference type="SAM" id="MobiDB-lite"/>
    </source>
</evidence>
<feature type="compositionally biased region" description="Polar residues" evidence="1">
    <location>
        <begin position="564"/>
        <end position="577"/>
    </location>
</feature>
<organism evidence="3 4">
    <name type="scientific">Pisolithus microcarpus 441</name>
    <dbReference type="NCBI Taxonomy" id="765257"/>
    <lineage>
        <taxon>Eukaryota</taxon>
        <taxon>Fungi</taxon>
        <taxon>Dikarya</taxon>
        <taxon>Basidiomycota</taxon>
        <taxon>Agaricomycotina</taxon>
        <taxon>Agaricomycetes</taxon>
        <taxon>Agaricomycetidae</taxon>
        <taxon>Boletales</taxon>
        <taxon>Sclerodermatineae</taxon>
        <taxon>Pisolithaceae</taxon>
        <taxon>Pisolithus</taxon>
    </lineage>
</organism>
<dbReference type="GO" id="GO:0005737">
    <property type="term" value="C:cytoplasm"/>
    <property type="evidence" value="ECO:0007669"/>
    <property type="project" value="TreeGrafter"/>
</dbReference>
<dbReference type="PANTHER" id="PTHR12436">
    <property type="entry name" value="80 KDA MCM3-ASSOCIATED PROTEIN"/>
    <property type="match status" value="1"/>
</dbReference>
<proteinExistence type="predicted"/>
<dbReference type="HOGENOM" id="CLU_252204_0_0_1"/>
<dbReference type="GO" id="GO:0006406">
    <property type="term" value="P:mRNA export from nucleus"/>
    <property type="evidence" value="ECO:0007669"/>
    <property type="project" value="TreeGrafter"/>
</dbReference>
<protein>
    <recommendedName>
        <fullName evidence="2">SAC3/GANP/THP3 conserved domain-containing protein</fullName>
    </recommendedName>
</protein>
<dbReference type="Gene3D" id="1.25.40.990">
    <property type="match status" value="1"/>
</dbReference>
<dbReference type="AlphaFoldDB" id="A0A0C9ZJV3"/>
<dbReference type="OrthoDB" id="264795at2759"/>
<evidence type="ECO:0000313" key="4">
    <source>
        <dbReference type="Proteomes" id="UP000054018"/>
    </source>
</evidence>
<dbReference type="InterPro" id="IPR005062">
    <property type="entry name" value="SAC3/GANP/THP3_conserved"/>
</dbReference>
<dbReference type="GO" id="GO:0070390">
    <property type="term" value="C:transcription export complex 2"/>
    <property type="evidence" value="ECO:0007669"/>
    <property type="project" value="TreeGrafter"/>
</dbReference>
<keyword evidence="4" id="KW-1185">Reference proteome</keyword>
<feature type="domain" description="SAC3/GANP/THP3 conserved" evidence="2">
    <location>
        <begin position="2"/>
        <end position="215"/>
    </location>
</feature>
<feature type="compositionally biased region" description="Low complexity" evidence="1">
    <location>
        <begin position="523"/>
        <end position="532"/>
    </location>
</feature>
<feature type="region of interest" description="Disordered" evidence="1">
    <location>
        <begin position="1129"/>
        <end position="1190"/>
    </location>
</feature>
<feature type="region of interest" description="Disordered" evidence="1">
    <location>
        <begin position="710"/>
        <end position="751"/>
    </location>
</feature>
<feature type="region of interest" description="Disordered" evidence="1">
    <location>
        <begin position="487"/>
        <end position="586"/>
    </location>
</feature>
<dbReference type="EMBL" id="KN833689">
    <property type="protein sequence ID" value="KIK29566.1"/>
    <property type="molecule type" value="Genomic_DNA"/>
</dbReference>
<dbReference type="Proteomes" id="UP000054018">
    <property type="component" value="Unassembled WGS sequence"/>
</dbReference>
<dbReference type="PANTHER" id="PTHR12436:SF3">
    <property type="entry name" value="GERMINAL-CENTER ASSOCIATED NUCLEAR PROTEIN"/>
    <property type="match status" value="1"/>
</dbReference>
<evidence type="ECO:0000313" key="3">
    <source>
        <dbReference type="EMBL" id="KIK29566.1"/>
    </source>
</evidence>
<dbReference type="Pfam" id="PF03399">
    <property type="entry name" value="SAC3_GANP"/>
    <property type="match status" value="1"/>
</dbReference>
<reference evidence="4" key="2">
    <citation type="submission" date="2015-01" db="EMBL/GenBank/DDBJ databases">
        <title>Evolutionary Origins and Diversification of the Mycorrhizal Mutualists.</title>
        <authorList>
            <consortium name="DOE Joint Genome Institute"/>
            <consortium name="Mycorrhizal Genomics Consortium"/>
            <person name="Kohler A."/>
            <person name="Kuo A."/>
            <person name="Nagy L.G."/>
            <person name="Floudas D."/>
            <person name="Copeland A."/>
            <person name="Barry K.W."/>
            <person name="Cichocki N."/>
            <person name="Veneault-Fourrey C."/>
            <person name="LaButti K."/>
            <person name="Lindquist E.A."/>
            <person name="Lipzen A."/>
            <person name="Lundell T."/>
            <person name="Morin E."/>
            <person name="Murat C."/>
            <person name="Riley R."/>
            <person name="Ohm R."/>
            <person name="Sun H."/>
            <person name="Tunlid A."/>
            <person name="Henrissat B."/>
            <person name="Grigoriev I.V."/>
            <person name="Hibbett D.S."/>
            <person name="Martin F."/>
        </authorList>
    </citation>
    <scope>NUCLEOTIDE SEQUENCE [LARGE SCALE GENOMIC DNA]</scope>
    <source>
        <strain evidence="4">441</strain>
    </source>
</reference>
<name>A0A0C9ZJV3_9AGAM</name>
<accession>A0A0C9ZJV3</accession>